<dbReference type="InterPro" id="IPR038717">
    <property type="entry name" value="Tc1-like_DDE_dom"/>
</dbReference>
<dbReference type="SUPFAM" id="SSF46689">
    <property type="entry name" value="Homeodomain-like"/>
    <property type="match status" value="1"/>
</dbReference>
<dbReference type="Pfam" id="PF13358">
    <property type="entry name" value="DDE_3"/>
    <property type="match status" value="1"/>
</dbReference>
<protein>
    <recommendedName>
        <fullName evidence="1">Tc1-like transposase DDE domain-containing protein</fullName>
    </recommendedName>
</protein>
<dbReference type="InterPro" id="IPR012337">
    <property type="entry name" value="RNaseH-like_sf"/>
</dbReference>
<dbReference type="EMBL" id="DF841679">
    <property type="protein sequence ID" value="GAT45666.1"/>
    <property type="molecule type" value="Genomic_DNA"/>
</dbReference>
<dbReference type="Proteomes" id="UP000815677">
    <property type="component" value="Unassembled WGS sequence"/>
</dbReference>
<dbReference type="Gene3D" id="3.30.420.10">
    <property type="entry name" value="Ribonuclease H-like superfamily/Ribonuclease H"/>
    <property type="match status" value="1"/>
</dbReference>
<keyword evidence="3" id="KW-1185">Reference proteome</keyword>
<dbReference type="NCBIfam" id="NF033545">
    <property type="entry name" value="transpos_IS630"/>
    <property type="match status" value="1"/>
</dbReference>
<organism evidence="2 3">
    <name type="scientific">Mycena chlorophos</name>
    <name type="common">Agaric fungus</name>
    <name type="synonym">Agaricus chlorophos</name>
    <dbReference type="NCBI Taxonomy" id="658473"/>
    <lineage>
        <taxon>Eukaryota</taxon>
        <taxon>Fungi</taxon>
        <taxon>Dikarya</taxon>
        <taxon>Basidiomycota</taxon>
        <taxon>Agaricomycotina</taxon>
        <taxon>Agaricomycetes</taxon>
        <taxon>Agaricomycetidae</taxon>
        <taxon>Agaricales</taxon>
        <taxon>Marasmiineae</taxon>
        <taxon>Mycenaceae</taxon>
        <taxon>Mycena</taxon>
    </lineage>
</organism>
<name>A0ABQ0L3F9_MYCCL</name>
<dbReference type="InterPro" id="IPR036397">
    <property type="entry name" value="RNaseH_sf"/>
</dbReference>
<sequence length="324" mass="37102">MPYRVISRDVKMAAIRLFERGCLDLQTILDCVGFSESTFYRILKLWRATGDVVTGKQRSGRRRILQHEDIVYLLELVRLNPVFFLEQLGSSLRDNQLVEVHYTTIHRELIRAGISVKQVESVAQERNADLRNDYIREISQYTPEQLGFIDETSKNDKTPNRKRGRGPVGQRVVVDQQWVRGVRLTATGLLTIDGMLTSTVVEGSMHRDQFVAFLEGHVLPLCSPFPGPLSVLVMDNAKIHHGEDVYEVCAQAGVRVVYLPPYSPDFNPIELAFSQIKSFIHKNHDLFRYGPHDPPFARLYDMQEAMRVVTECDALGYFIHCGYF</sequence>
<evidence type="ECO:0000259" key="1">
    <source>
        <dbReference type="Pfam" id="PF13358"/>
    </source>
</evidence>
<accession>A0ABQ0L3F9</accession>
<gene>
    <name evidence="2" type="ORF">MCHLO_03231</name>
</gene>
<dbReference type="SUPFAM" id="SSF53098">
    <property type="entry name" value="Ribonuclease H-like"/>
    <property type="match status" value="1"/>
</dbReference>
<feature type="domain" description="Tc1-like transposase DDE" evidence="1">
    <location>
        <begin position="146"/>
        <end position="283"/>
    </location>
</feature>
<evidence type="ECO:0000313" key="3">
    <source>
        <dbReference type="Proteomes" id="UP000815677"/>
    </source>
</evidence>
<dbReference type="InterPro" id="IPR009057">
    <property type="entry name" value="Homeodomain-like_sf"/>
</dbReference>
<dbReference type="PANTHER" id="PTHR46564">
    <property type="entry name" value="TRANSPOSASE"/>
    <property type="match status" value="1"/>
</dbReference>
<evidence type="ECO:0000313" key="2">
    <source>
        <dbReference type="EMBL" id="GAT45666.1"/>
    </source>
</evidence>
<dbReference type="InterPro" id="IPR047655">
    <property type="entry name" value="Transpos_IS630-like"/>
</dbReference>
<proteinExistence type="predicted"/>
<reference evidence="2" key="1">
    <citation type="submission" date="2014-09" db="EMBL/GenBank/DDBJ databases">
        <title>Genome sequence of the luminous mushroom Mycena chlorophos for searching fungal bioluminescence genes.</title>
        <authorList>
            <person name="Tanaka Y."/>
            <person name="Kasuga D."/>
            <person name="Oba Y."/>
            <person name="Hase S."/>
            <person name="Sato K."/>
            <person name="Oba Y."/>
            <person name="Sakakibara Y."/>
        </authorList>
    </citation>
    <scope>NUCLEOTIDE SEQUENCE</scope>
</reference>
<dbReference type="PANTHER" id="PTHR46564:SF1">
    <property type="entry name" value="TRANSPOSASE"/>
    <property type="match status" value="1"/>
</dbReference>